<dbReference type="EMBL" id="JARJCM010000101">
    <property type="protein sequence ID" value="KAJ7029431.1"/>
    <property type="molecule type" value="Genomic_DNA"/>
</dbReference>
<keyword evidence="3" id="KW-1185">Reference proteome</keyword>
<keyword evidence="1" id="KW-0560">Oxidoreductase</keyword>
<evidence type="ECO:0000313" key="3">
    <source>
        <dbReference type="Proteomes" id="UP001218188"/>
    </source>
</evidence>
<dbReference type="PANTHER" id="PTHR47534:SF3">
    <property type="entry name" value="ALCOHOL DEHYDROGENASE-LIKE C-TERMINAL DOMAIN-CONTAINING PROTEIN"/>
    <property type="match status" value="1"/>
</dbReference>
<proteinExistence type="predicted"/>
<dbReference type="AlphaFoldDB" id="A0AAD6SK11"/>
<dbReference type="Proteomes" id="UP001218188">
    <property type="component" value="Unassembled WGS sequence"/>
</dbReference>
<evidence type="ECO:0000256" key="1">
    <source>
        <dbReference type="ARBA" id="ARBA00023002"/>
    </source>
</evidence>
<sequence>MPALSAVRAFNAAYAPTYLPVAIFVDGTSGIGRATAETFARSTKGNAHIILVGRNVAAAHAILGSFPKPTFSSLPWKHEFVECDISLLRHVHTTVVALLRRLRRVNFLMLSTGSLSLAGRDETTEGLDRGLVLGYYTRWAFAVGMLSALRRAREAGEPAGVMSVLTAGHGHHVDLNDLGLDRGYTGKAAMDASATYTELMVEELAVRYPDLSFTYTLPGLINTPLFAFEHWGARLTSPVIKLGLHVLAKSEPDAAEYQLYGLLHSNPGVHRRGEHGDEITAVAAYGSGSSAASRALWAHTREVVNARV</sequence>
<reference evidence="2" key="1">
    <citation type="submission" date="2023-03" db="EMBL/GenBank/DDBJ databases">
        <title>Massive genome expansion in bonnet fungi (Mycena s.s.) driven by repeated elements and novel gene families across ecological guilds.</title>
        <authorList>
            <consortium name="Lawrence Berkeley National Laboratory"/>
            <person name="Harder C.B."/>
            <person name="Miyauchi S."/>
            <person name="Viragh M."/>
            <person name="Kuo A."/>
            <person name="Thoen E."/>
            <person name="Andreopoulos B."/>
            <person name="Lu D."/>
            <person name="Skrede I."/>
            <person name="Drula E."/>
            <person name="Henrissat B."/>
            <person name="Morin E."/>
            <person name="Kohler A."/>
            <person name="Barry K."/>
            <person name="LaButti K."/>
            <person name="Morin E."/>
            <person name="Salamov A."/>
            <person name="Lipzen A."/>
            <person name="Mereny Z."/>
            <person name="Hegedus B."/>
            <person name="Baldrian P."/>
            <person name="Stursova M."/>
            <person name="Weitz H."/>
            <person name="Taylor A."/>
            <person name="Grigoriev I.V."/>
            <person name="Nagy L.G."/>
            <person name="Martin F."/>
            <person name="Kauserud H."/>
        </authorList>
    </citation>
    <scope>NUCLEOTIDE SEQUENCE</scope>
    <source>
        <strain evidence="2">CBHHK200</strain>
    </source>
</reference>
<dbReference type="PANTHER" id="PTHR47534">
    <property type="entry name" value="YALI0E05731P"/>
    <property type="match status" value="1"/>
</dbReference>
<dbReference type="InterPro" id="IPR052228">
    <property type="entry name" value="Sec_Metab_Biosynth_Oxidored"/>
</dbReference>
<comment type="caution">
    <text evidence="2">The sequence shown here is derived from an EMBL/GenBank/DDBJ whole genome shotgun (WGS) entry which is preliminary data.</text>
</comment>
<name>A0AAD6SK11_9AGAR</name>
<organism evidence="2 3">
    <name type="scientific">Mycena alexandri</name>
    <dbReference type="NCBI Taxonomy" id="1745969"/>
    <lineage>
        <taxon>Eukaryota</taxon>
        <taxon>Fungi</taxon>
        <taxon>Dikarya</taxon>
        <taxon>Basidiomycota</taxon>
        <taxon>Agaricomycotina</taxon>
        <taxon>Agaricomycetes</taxon>
        <taxon>Agaricomycetidae</taxon>
        <taxon>Agaricales</taxon>
        <taxon>Marasmiineae</taxon>
        <taxon>Mycenaceae</taxon>
        <taxon>Mycena</taxon>
    </lineage>
</organism>
<protein>
    <submittedName>
        <fullName evidence="2">NAD-P-binding protein</fullName>
    </submittedName>
</protein>
<dbReference type="SUPFAM" id="SSF51735">
    <property type="entry name" value="NAD(P)-binding Rossmann-fold domains"/>
    <property type="match status" value="1"/>
</dbReference>
<evidence type="ECO:0000313" key="2">
    <source>
        <dbReference type="EMBL" id="KAJ7029431.1"/>
    </source>
</evidence>
<accession>A0AAD6SK11</accession>
<gene>
    <name evidence="2" type="ORF">C8F04DRAFT_1116351</name>
</gene>
<dbReference type="Gene3D" id="3.40.50.720">
    <property type="entry name" value="NAD(P)-binding Rossmann-like Domain"/>
    <property type="match status" value="1"/>
</dbReference>
<dbReference type="GO" id="GO:0016491">
    <property type="term" value="F:oxidoreductase activity"/>
    <property type="evidence" value="ECO:0007669"/>
    <property type="project" value="UniProtKB-KW"/>
</dbReference>
<dbReference type="InterPro" id="IPR036291">
    <property type="entry name" value="NAD(P)-bd_dom_sf"/>
</dbReference>